<keyword evidence="1 2" id="KW-0472">Membrane</keyword>
<dbReference type="GO" id="GO:0070395">
    <property type="term" value="P:lipoteichoic acid biosynthetic process"/>
    <property type="evidence" value="ECO:0007669"/>
    <property type="project" value="UniProtKB-UniRule"/>
</dbReference>
<name>U4TVL8_9LACO</name>
<dbReference type="Proteomes" id="UP000030647">
    <property type="component" value="Unassembled WGS sequence"/>
</dbReference>
<gene>
    <name evidence="3" type="primary">dltD</name>
    <name evidence="3" type="ORF">L248_2515</name>
</gene>
<keyword evidence="4" id="KW-1185">Reference proteome</keyword>
<dbReference type="PANTHER" id="PTHR40039">
    <property type="entry name" value="PROTEIN DLTD"/>
    <property type="match status" value="1"/>
</dbReference>
<evidence type="ECO:0000256" key="2">
    <source>
        <dbReference type="SAM" id="Phobius"/>
    </source>
</evidence>
<dbReference type="HOGENOM" id="CLU_050505_0_0_9"/>
<dbReference type="InterPro" id="IPR023896">
    <property type="entry name" value="LTA_DltD"/>
</dbReference>
<dbReference type="UniPathway" id="UPA00556"/>
<sequence>MKLAKRLWLILGPIFIAMLGVVTLLFWPGNYGQSRQDNVEKAAVSLSPNVFKGNLLKSAAFNEDYVPFIGSSELSRMDPFHPSVLAAKYRRDYQPFLLGSAGTQSLTHFFSLQTAGKELNGKKVVVIVSPQWFVWNGIQRGMFSYYYSNLQTNNFLEHAKPSDPMAQYAATRLLQLPSGSSNSTLTEAIIRIKAGVPLTQFQKTYLRLSERLYDHEDSLFSQLFLRDNRPTIAKGEETLPSQYDPWVLDDLATQMGKGETTNNKFGIQNKFYNDRVKPVVGKLKDTQIGFDYDYGPEFSDFQLLLDFFSRHNITPLFVIPPVNGKWAEYTGLRQEMLDQFDRKIQYQLRTQGFTHIDDMIDEGNQPYFMQDTIHLGWRGWLAMDNSVRPFLENKQTTPKYKINDDFYTKAWQDKEPRLIPDMRGGKSN</sequence>
<dbReference type="PIRSF" id="PIRSF021438">
    <property type="entry name" value="DltD"/>
    <property type="match status" value="1"/>
</dbReference>
<dbReference type="InterPro" id="IPR006998">
    <property type="entry name" value="DltD"/>
</dbReference>
<dbReference type="STRING" id="1231336.L248_2515"/>
<dbReference type="GO" id="GO:0005886">
    <property type="term" value="C:plasma membrane"/>
    <property type="evidence" value="ECO:0007669"/>
    <property type="project" value="UniProtKB-UniRule"/>
</dbReference>
<proteinExistence type="inferred from homology"/>
<dbReference type="RefSeq" id="WP_022529116.1">
    <property type="nucleotide sequence ID" value="NZ_KI271586.1"/>
</dbReference>
<evidence type="ECO:0000313" key="4">
    <source>
        <dbReference type="Proteomes" id="UP000030647"/>
    </source>
</evidence>
<evidence type="ECO:0000256" key="1">
    <source>
        <dbReference type="PIRNR" id="PIRNR021438"/>
    </source>
</evidence>
<dbReference type="EMBL" id="KI271586">
    <property type="protein sequence ID" value="ERL65442.1"/>
    <property type="molecule type" value="Genomic_DNA"/>
</dbReference>
<keyword evidence="2" id="KW-1133">Transmembrane helix</keyword>
<dbReference type="OrthoDB" id="1700484at2"/>
<organism evidence="3 4">
    <name type="scientific">Schleiferilactobacillus shenzhenensis LY-73</name>
    <dbReference type="NCBI Taxonomy" id="1231336"/>
    <lineage>
        <taxon>Bacteria</taxon>
        <taxon>Bacillati</taxon>
        <taxon>Bacillota</taxon>
        <taxon>Bacilli</taxon>
        <taxon>Lactobacillales</taxon>
        <taxon>Lactobacillaceae</taxon>
        <taxon>Schleiferilactobacillus</taxon>
    </lineage>
</organism>
<reference evidence="4" key="1">
    <citation type="journal article" date="2013" name="Genome Announc.">
        <title>Whole-Genome Sequencing of Lactobacillus shenzhenensis Strain LY-73T.</title>
        <authorList>
            <person name="Lin Z."/>
            <person name="Liu Z."/>
            <person name="Yang R."/>
            <person name="Zou Y."/>
            <person name="Wan D."/>
            <person name="Chen J."/>
            <person name="Guo M."/>
            <person name="Zhao J."/>
            <person name="Fang C."/>
            <person name="Yang R."/>
            <person name="Liu F."/>
        </authorList>
    </citation>
    <scope>NUCLEOTIDE SEQUENCE [LARGE SCALE GENOMIC DNA]</scope>
    <source>
        <strain evidence="4">LY-73</strain>
    </source>
</reference>
<comment type="pathway">
    <text evidence="1">Cell wall biogenesis; lipoteichoic acid biosynthesis.</text>
</comment>
<dbReference type="Pfam" id="PF04914">
    <property type="entry name" value="DltD"/>
    <property type="match status" value="1"/>
</dbReference>
<protein>
    <recommendedName>
        <fullName evidence="1">Protein DltD</fullName>
    </recommendedName>
</protein>
<dbReference type="PANTHER" id="PTHR40039:SF1">
    <property type="entry name" value="PROTEIN DLTD"/>
    <property type="match status" value="1"/>
</dbReference>
<dbReference type="SUPFAM" id="SSF52266">
    <property type="entry name" value="SGNH hydrolase"/>
    <property type="match status" value="1"/>
</dbReference>
<dbReference type="NCBIfam" id="TIGR04092">
    <property type="entry name" value="LTA_DltD"/>
    <property type="match status" value="1"/>
</dbReference>
<keyword evidence="1" id="KW-1003">Cell membrane</keyword>
<dbReference type="eggNOG" id="COG3966">
    <property type="taxonomic scope" value="Bacteria"/>
</dbReference>
<evidence type="ECO:0000313" key="3">
    <source>
        <dbReference type="EMBL" id="ERL65442.1"/>
    </source>
</evidence>
<feature type="transmembrane region" description="Helical" evidence="2">
    <location>
        <begin position="7"/>
        <end position="27"/>
    </location>
</feature>
<accession>U4TVL8</accession>
<dbReference type="AlphaFoldDB" id="U4TVL8"/>
<keyword evidence="2" id="KW-0812">Transmembrane</keyword>
<comment type="similarity">
    <text evidence="1">Belongs to the DltD family.</text>
</comment>